<dbReference type="Pfam" id="PF01757">
    <property type="entry name" value="Acyl_transf_3"/>
    <property type="match status" value="1"/>
</dbReference>
<dbReference type="InterPro" id="IPR050879">
    <property type="entry name" value="Acyltransferase_3"/>
</dbReference>
<keyword evidence="5" id="KW-1185">Reference proteome</keyword>
<evidence type="ECO:0000313" key="5">
    <source>
        <dbReference type="Proteomes" id="UP000024635"/>
    </source>
</evidence>
<dbReference type="STRING" id="53326.A0A016U6I4"/>
<dbReference type="GO" id="GO:0016747">
    <property type="term" value="F:acyltransferase activity, transferring groups other than amino-acyl groups"/>
    <property type="evidence" value="ECO:0007669"/>
    <property type="project" value="InterPro"/>
</dbReference>
<feature type="transmembrane region" description="Helical" evidence="1">
    <location>
        <begin position="364"/>
        <end position="388"/>
    </location>
</feature>
<evidence type="ECO:0000259" key="3">
    <source>
        <dbReference type="Pfam" id="PF19040"/>
    </source>
</evidence>
<evidence type="ECO:0000313" key="4">
    <source>
        <dbReference type="EMBL" id="EYC10785.1"/>
    </source>
</evidence>
<name>A0A016U6I4_9BILA</name>
<evidence type="ECO:0000259" key="2">
    <source>
        <dbReference type="Pfam" id="PF01757"/>
    </source>
</evidence>
<keyword evidence="1" id="KW-0472">Membrane</keyword>
<evidence type="ECO:0008006" key="6">
    <source>
        <dbReference type="Google" id="ProtNLM"/>
    </source>
</evidence>
<keyword evidence="1" id="KW-0812">Transmembrane</keyword>
<accession>A0A016U6I4</accession>
<feature type="domain" description="SGNH" evidence="3">
    <location>
        <begin position="448"/>
        <end position="680"/>
    </location>
</feature>
<feature type="transmembrane region" description="Helical" evidence="1">
    <location>
        <begin position="331"/>
        <end position="352"/>
    </location>
</feature>
<protein>
    <recommendedName>
        <fullName evidence="6">Acyltransferase</fullName>
    </recommendedName>
</protein>
<dbReference type="PANTHER" id="PTHR23028">
    <property type="entry name" value="ACETYLTRANSFERASE"/>
    <property type="match status" value="1"/>
</dbReference>
<feature type="transmembrane region" description="Helical" evidence="1">
    <location>
        <begin position="173"/>
        <end position="201"/>
    </location>
</feature>
<dbReference type="PANTHER" id="PTHR23028:SF115">
    <property type="entry name" value="ACYL_TRANSF_3 DOMAIN-CONTAINING PROTEIN-RELATED"/>
    <property type="match status" value="1"/>
</dbReference>
<proteinExistence type="predicted"/>
<dbReference type="GO" id="GO:0016020">
    <property type="term" value="C:membrane"/>
    <property type="evidence" value="ECO:0007669"/>
    <property type="project" value="TreeGrafter"/>
</dbReference>
<feature type="transmembrane region" description="Helical" evidence="1">
    <location>
        <begin position="37"/>
        <end position="53"/>
    </location>
</feature>
<sequence length="689" mass="79429">MSQTQCEPDFKVEVSHNHVDANDQLERTASRRNDLQGVRGIAIIAVLLFHFFPKTFPNGHVGVDQFFVLSGFLMSMISNRQKKFGHHEIASFYCRRVKRIAPSYLLVILLSLICSSFILPFHLQSFNLESAKLALNFVTNVAATNISRDYQNMVAKAEDLFTHTWSIAVEMQFYLIFPLIFVIYKILLGSIGMIFLAALCFTSAWYHFTLPPPEAFNLMQSRIWQFVLGISVNQLEGRRTDGKHRFESSFLHYVCLITVALVSFWIYPLDRAFTRLAVTLATSCLILFHSTKSYSILSSRIIVYIGDMSYSLYLVHWPVYIFLRQQFEGQFLYSLTGVFISIIMAATLTELFEKHYLRADRRIVIYLIVLLYAANIVLISNSDAAYFLDQERKWSAKLFTPVCSRPQPFAPQTCYMPFHEAKISTTQAIRLNELHSFDDERHLWNPLCTYEEPGSPFGWCHLSPQNSTSAQKILIIGNSYATNQGRVIHEMCENSDRKIDIFAKPACEAFAQSAYWYCGDAYKEYVDAVAKYKPDILFMLFRHLSWMDTPKSTDSPIDYLVANASAVLKGIEQHVKSQIFILDAIPRPILEYQKKYHARLRANKPINQRLLFNSSVNVELARWRTQLLVNSCPKCSIIDYTPLFTVNDTFHLVDERTKVAYIDNNMHFTPHGLYQLRTLYKNICDSLPS</sequence>
<organism evidence="4 5">
    <name type="scientific">Ancylostoma ceylanicum</name>
    <dbReference type="NCBI Taxonomy" id="53326"/>
    <lineage>
        <taxon>Eukaryota</taxon>
        <taxon>Metazoa</taxon>
        <taxon>Ecdysozoa</taxon>
        <taxon>Nematoda</taxon>
        <taxon>Chromadorea</taxon>
        <taxon>Rhabditida</taxon>
        <taxon>Rhabditina</taxon>
        <taxon>Rhabditomorpha</taxon>
        <taxon>Strongyloidea</taxon>
        <taxon>Ancylostomatidae</taxon>
        <taxon>Ancylostomatinae</taxon>
        <taxon>Ancylostoma</taxon>
    </lineage>
</organism>
<dbReference type="GO" id="GO:0000271">
    <property type="term" value="P:polysaccharide biosynthetic process"/>
    <property type="evidence" value="ECO:0007669"/>
    <property type="project" value="TreeGrafter"/>
</dbReference>
<dbReference type="OrthoDB" id="5825384at2759"/>
<keyword evidence="1" id="KW-1133">Transmembrane helix</keyword>
<feature type="transmembrane region" description="Helical" evidence="1">
    <location>
        <begin position="301"/>
        <end position="319"/>
    </location>
</feature>
<dbReference type="InterPro" id="IPR043968">
    <property type="entry name" value="SGNH"/>
</dbReference>
<feature type="transmembrane region" description="Helical" evidence="1">
    <location>
        <begin position="250"/>
        <end position="267"/>
    </location>
</feature>
<dbReference type="InterPro" id="IPR002656">
    <property type="entry name" value="Acyl_transf_3_dom"/>
</dbReference>
<dbReference type="Proteomes" id="UP000024635">
    <property type="component" value="Unassembled WGS sequence"/>
</dbReference>
<feature type="transmembrane region" description="Helical" evidence="1">
    <location>
        <begin position="100"/>
        <end position="123"/>
    </location>
</feature>
<evidence type="ECO:0000256" key="1">
    <source>
        <dbReference type="SAM" id="Phobius"/>
    </source>
</evidence>
<dbReference type="EMBL" id="JARK01001389">
    <property type="protein sequence ID" value="EYC10785.1"/>
    <property type="molecule type" value="Genomic_DNA"/>
</dbReference>
<reference evidence="5" key="1">
    <citation type="journal article" date="2015" name="Nat. Genet.">
        <title>The genome and transcriptome of the zoonotic hookworm Ancylostoma ceylanicum identify infection-specific gene families.</title>
        <authorList>
            <person name="Schwarz E.M."/>
            <person name="Hu Y."/>
            <person name="Antoshechkin I."/>
            <person name="Miller M.M."/>
            <person name="Sternberg P.W."/>
            <person name="Aroian R.V."/>
        </authorList>
    </citation>
    <scope>NUCLEOTIDE SEQUENCE</scope>
    <source>
        <strain evidence="5">HY135</strain>
    </source>
</reference>
<feature type="domain" description="Acyltransferase 3" evidence="2">
    <location>
        <begin position="34"/>
        <end position="346"/>
    </location>
</feature>
<feature type="transmembrane region" description="Helical" evidence="1">
    <location>
        <begin position="59"/>
        <end position="79"/>
    </location>
</feature>
<dbReference type="Pfam" id="PF19040">
    <property type="entry name" value="SGNH"/>
    <property type="match status" value="1"/>
</dbReference>
<gene>
    <name evidence="4" type="primary">Acey_s0053.g2294</name>
    <name evidence="4" type="ORF">Y032_0053g2294</name>
</gene>
<comment type="caution">
    <text evidence="4">The sequence shown here is derived from an EMBL/GenBank/DDBJ whole genome shotgun (WGS) entry which is preliminary data.</text>
</comment>
<dbReference type="AlphaFoldDB" id="A0A016U6I4"/>